<dbReference type="Pfam" id="PF03155">
    <property type="entry name" value="Alg6_Alg8"/>
    <property type="match status" value="1"/>
</dbReference>
<dbReference type="InterPro" id="IPR004856">
    <property type="entry name" value="Glyco_trans_ALG6/ALG8"/>
</dbReference>
<evidence type="ECO:0000256" key="11">
    <source>
        <dbReference type="ARBA" id="ARBA00047346"/>
    </source>
</evidence>
<comment type="subcellular location">
    <subcellularLocation>
        <location evidence="1 12">Endoplasmic reticulum membrane</location>
        <topology evidence="1 12">Multi-pass membrane protein</topology>
    </subcellularLocation>
</comment>
<dbReference type="GO" id="GO:0005789">
    <property type="term" value="C:endoplasmic reticulum membrane"/>
    <property type="evidence" value="ECO:0007669"/>
    <property type="project" value="UniProtKB-SubCell"/>
</dbReference>
<comment type="catalytic activity">
    <reaction evidence="11">
        <text>an alpha-D-Glc-(1-&gt;3)-alpha-D-Man-(1-&gt;2)-alpha-D-Man-(1-&gt;2)-alpha-D-Man-(1-&gt;3)-[alpha-D-Man-(1-&gt;2)-alpha-D-Man-(1-&gt;3)-[alpha-D-Man-(1-&gt;2)-alpha-D-Man-(1-&gt;6)]-alpha-D-Man-(1-&gt;6)]-beta-D-Man-(1-&gt;4)-beta-D-GlcNAc-(1-&gt;4)-alpha-D-GlcNAc-diphospho-di-trans,poly-cis-dolichol + a di-trans,poly-cis-dolichyl beta-D-glucosyl phosphate = an alpha-D-Glc-(1-&gt;3)-alpha-D-Glc-(1-&gt;3)-alpha-D-Man-(1-&gt;2)-alpha-D-Man-(1-&gt;2)-alpha-D-Man-(1-&gt;3)-[alpha-D-Man-(1-&gt;2)-alpha-D-Man-(1-&gt;3)-[alpha-D-Man-(1-&gt;2)-alpha-D-Man-(1-&gt;6)]-alpha-D-Man-(1-&gt;6)]-beta-D-Man-(1-&gt;4)-beta-D-GlcNAc-(1-&gt;4)-alpha-D-GlcNAc-diphospho-di-trans,poly-cis-dolichol + a di-trans,poly-cis-dolichyl phosphate + H(+)</text>
        <dbReference type="Rhea" id="RHEA:31307"/>
        <dbReference type="Rhea" id="RHEA-COMP:19498"/>
        <dbReference type="Rhea" id="RHEA-COMP:19502"/>
        <dbReference type="Rhea" id="RHEA-COMP:19521"/>
        <dbReference type="Rhea" id="RHEA-COMP:19522"/>
        <dbReference type="ChEBI" id="CHEBI:15378"/>
        <dbReference type="ChEBI" id="CHEBI:57525"/>
        <dbReference type="ChEBI" id="CHEBI:57683"/>
        <dbReference type="ChEBI" id="CHEBI:132521"/>
        <dbReference type="ChEBI" id="CHEBI:132522"/>
        <dbReference type="EC" id="2.4.1.265"/>
    </reaction>
    <physiologicalReaction direction="left-to-right" evidence="11">
        <dbReference type="Rhea" id="RHEA:31308"/>
    </physiologicalReaction>
</comment>
<evidence type="ECO:0000256" key="9">
    <source>
        <dbReference type="ARBA" id="ARBA00023136"/>
    </source>
</evidence>
<reference evidence="13 14" key="1">
    <citation type="submission" date="2015-07" db="EMBL/GenBank/DDBJ databases">
        <title>The genome of the fungus Escovopsis weberi, a specialized disease agent of ant agriculture.</title>
        <authorList>
            <person name="de Man T.J."/>
            <person name="Stajich J.E."/>
            <person name="Kubicek C.P."/>
            <person name="Chenthamara K."/>
            <person name="Atanasova L."/>
            <person name="Druzhinina I.S."/>
            <person name="Birnbaum S."/>
            <person name="Barribeau S.M."/>
            <person name="Teiling C."/>
            <person name="Suen G."/>
            <person name="Currie C."/>
            <person name="Gerardo N.M."/>
        </authorList>
    </citation>
    <scope>NUCLEOTIDE SEQUENCE [LARGE SCALE GENOMIC DNA]</scope>
</reference>
<dbReference type="UniPathway" id="UPA00378"/>
<feature type="transmembrane region" description="Helical" evidence="12">
    <location>
        <begin position="132"/>
        <end position="154"/>
    </location>
</feature>
<keyword evidence="7 12" id="KW-0256">Endoplasmic reticulum</keyword>
<protein>
    <recommendedName>
        <fullName evidence="12">Alpha-1,3-glucosyltransferase</fullName>
        <ecNumber evidence="12">2.4.1.-</ecNumber>
    </recommendedName>
</protein>
<keyword evidence="6 12" id="KW-0812">Transmembrane</keyword>
<feature type="transmembrane region" description="Helical" evidence="12">
    <location>
        <begin position="398"/>
        <end position="416"/>
    </location>
</feature>
<feature type="transmembrane region" description="Helical" evidence="12">
    <location>
        <begin position="471"/>
        <end position="490"/>
    </location>
</feature>
<dbReference type="GO" id="GO:0006488">
    <property type="term" value="P:dolichol-linked oligosaccharide biosynthetic process"/>
    <property type="evidence" value="ECO:0007669"/>
    <property type="project" value="EnsemblFungi"/>
</dbReference>
<comment type="pathway">
    <text evidence="2 12">Protein modification; protein glycosylation.</text>
</comment>
<evidence type="ECO:0000256" key="10">
    <source>
        <dbReference type="ARBA" id="ARBA00044725"/>
    </source>
</evidence>
<comment type="caution">
    <text evidence="13">The sequence shown here is derived from an EMBL/GenBank/DDBJ whole genome shotgun (WGS) entry which is preliminary data.</text>
</comment>
<evidence type="ECO:0000256" key="8">
    <source>
        <dbReference type="ARBA" id="ARBA00022989"/>
    </source>
</evidence>
<dbReference type="STRING" id="150374.A0A0M8N008"/>
<evidence type="ECO:0000313" key="14">
    <source>
        <dbReference type="Proteomes" id="UP000053831"/>
    </source>
</evidence>
<evidence type="ECO:0000256" key="5">
    <source>
        <dbReference type="ARBA" id="ARBA00022679"/>
    </source>
</evidence>
<gene>
    <name evidence="13" type="ORF">ESCO_004622</name>
</gene>
<dbReference type="GO" id="GO:0042283">
    <property type="term" value="F:dolichyl pyrophosphate Glc1Man9GlcNAc2 alpha-1,3-glucosyltransferase activity"/>
    <property type="evidence" value="ECO:0007669"/>
    <property type="project" value="UniProtKB-EC"/>
</dbReference>
<proteinExistence type="inferred from homology"/>
<evidence type="ECO:0000256" key="7">
    <source>
        <dbReference type="ARBA" id="ARBA00022824"/>
    </source>
</evidence>
<evidence type="ECO:0000256" key="1">
    <source>
        <dbReference type="ARBA" id="ARBA00004477"/>
    </source>
</evidence>
<dbReference type="EC" id="2.4.1.-" evidence="12"/>
<dbReference type="OrthoDB" id="1689333at2759"/>
<feature type="transmembrane region" description="Helical" evidence="12">
    <location>
        <begin position="99"/>
        <end position="120"/>
    </location>
</feature>
<feature type="transmembrane region" description="Helical" evidence="12">
    <location>
        <begin position="428"/>
        <end position="451"/>
    </location>
</feature>
<name>A0A0M8N008_ESCWE</name>
<dbReference type="PANTHER" id="PTHR12413">
    <property type="entry name" value="DOLICHYL GLYCOSYLTRANSFERASE"/>
    <property type="match status" value="1"/>
</dbReference>
<comment type="similarity">
    <text evidence="3 12">Belongs to the ALG6/ALG8 glucosyltransferase family.</text>
</comment>
<evidence type="ECO:0000256" key="3">
    <source>
        <dbReference type="ARBA" id="ARBA00008715"/>
    </source>
</evidence>
<accession>A0A0M8N008</accession>
<keyword evidence="8 12" id="KW-1133">Transmembrane helix</keyword>
<dbReference type="PANTHER" id="PTHR12413:SF2">
    <property type="entry name" value="DOLICHYL PYROPHOSPHATE GLC1MAN9GLCNAC2 ALPHA-1,3-GLUCOSYLTRANSFERASE-RELATED"/>
    <property type="match status" value="1"/>
</dbReference>
<evidence type="ECO:0000313" key="13">
    <source>
        <dbReference type="EMBL" id="KOS16941.1"/>
    </source>
</evidence>
<comment type="function">
    <text evidence="10">Dolichyl pyrophosphate Glc1Man9GlcNAc2 alpha-1,3-glucosyltransferase that operates in the biosynthetic pathway of dolichol-linked oligosaccharides, the glycan precursors employed in protein asparagine (N)-glycosylation. The assembly of dolichol-linked oligosaccharides begins on the cytosolic side of the endoplasmic reticulum membrane and finishes in its lumen. The sequential addition of sugars to dolichol pyrophosphate produces dolichol-linked oligosaccharides containing fourteen sugars, including two GlcNAcs, nine mannoses and three glucoses. Once assembled, the oligosaccharide is transferred from the lipid to nascent proteins by oligosaccharyltransferases. In the lumen of the endoplasmic reticulum, adds the second glucose residue from dolichyl phosphate glucose (Dol-P-Glc) onto the lipid-linked oligosaccharide intermediate Glc(1)Man(9)GlcNAc(2)-PP-Dol to produce Glc(2)Man(9)GlcNAc(2)-PP-Dol.</text>
</comment>
<evidence type="ECO:0000256" key="2">
    <source>
        <dbReference type="ARBA" id="ARBA00004922"/>
    </source>
</evidence>
<evidence type="ECO:0000256" key="4">
    <source>
        <dbReference type="ARBA" id="ARBA00022676"/>
    </source>
</evidence>
<dbReference type="AlphaFoldDB" id="A0A0M8N008"/>
<keyword evidence="14" id="KW-1185">Reference proteome</keyword>
<dbReference type="Proteomes" id="UP000053831">
    <property type="component" value="Unassembled WGS sequence"/>
</dbReference>
<feature type="transmembrane region" description="Helical" evidence="12">
    <location>
        <begin position="308"/>
        <end position="326"/>
    </location>
</feature>
<dbReference type="EMBL" id="LGSR01000029">
    <property type="protein sequence ID" value="KOS16941.1"/>
    <property type="molecule type" value="Genomic_DNA"/>
</dbReference>
<evidence type="ECO:0000256" key="12">
    <source>
        <dbReference type="RuleBase" id="RU363110"/>
    </source>
</evidence>
<organism evidence="13 14">
    <name type="scientific">Escovopsis weberi</name>
    <dbReference type="NCBI Taxonomy" id="150374"/>
    <lineage>
        <taxon>Eukaryota</taxon>
        <taxon>Fungi</taxon>
        <taxon>Dikarya</taxon>
        <taxon>Ascomycota</taxon>
        <taxon>Pezizomycotina</taxon>
        <taxon>Sordariomycetes</taxon>
        <taxon>Hypocreomycetidae</taxon>
        <taxon>Hypocreales</taxon>
        <taxon>Hypocreaceae</taxon>
        <taxon>Escovopsis</taxon>
    </lineage>
</organism>
<feature type="transmembrane region" description="Helical" evidence="12">
    <location>
        <begin position="225"/>
        <end position="243"/>
    </location>
</feature>
<evidence type="ECO:0000256" key="6">
    <source>
        <dbReference type="ARBA" id="ARBA00022692"/>
    </source>
</evidence>
<sequence>MEESPNPSLLSCALVAAAFKVLLFPSYKSTDFEVHRNWLAITDSLPLSRWYLESTSEWTLDYPPFFAYFEWCLAQVARLVDANMLRVYNLGYDSWQTVYFQRASVVATELLLVYALQMFIDSSPAPSRRAAQVAALSVVLSPGFLVIDHVHFQYNGFMYGLLVASLVLARGRDTLLASGLLFAVLLCFKHIYLYLAPAYFVFLLRAYCLSPRSVFRIRFLNCVKLGVGLGAVFAAAFGPFAALGQIPQLVSRLFPFSRGLCHAYWAPNVWALYSLLGLRVKEEALGSVTRGLVGDTAFAVLPEITPRTCFALTLLFQAIAMVKVFRRPTWDNFVGSVTLCGYASFLFGWHVHEKAILLVIVPFSLMALRDRRHLGAFRPLAIAGHVSLFPLLFTPAEFPVKTVYTVFWLVLFLTAFDRLAPASSKARFFLLDRFSTVYIAVSVPLIAYTSLAHRVVFGARYEFLPLMFTSSYAAVGVVGSWIGYMVVYFTA</sequence>
<keyword evidence="9 12" id="KW-0472">Membrane</keyword>
<keyword evidence="4 12" id="KW-0328">Glycosyltransferase</keyword>
<feature type="transmembrane region" description="Helical" evidence="12">
    <location>
        <begin position="174"/>
        <end position="204"/>
    </location>
</feature>
<keyword evidence="5 12" id="KW-0808">Transferase</keyword>